<evidence type="ECO:0000313" key="8">
    <source>
        <dbReference type="EMBL" id="PON45494.1"/>
    </source>
</evidence>
<reference evidence="9" key="1">
    <citation type="submission" date="2016-06" db="EMBL/GenBank/DDBJ databases">
        <title>Parallel loss of symbiosis genes in relatives of nitrogen-fixing non-legume Parasponia.</title>
        <authorList>
            <person name="Van Velzen R."/>
            <person name="Holmer R."/>
            <person name="Bu F."/>
            <person name="Rutten L."/>
            <person name="Van Zeijl A."/>
            <person name="Liu W."/>
            <person name="Santuari L."/>
            <person name="Cao Q."/>
            <person name="Sharma T."/>
            <person name="Shen D."/>
            <person name="Roswanjaya Y."/>
            <person name="Wardhani T."/>
            <person name="Kalhor M.S."/>
            <person name="Jansen J."/>
            <person name="Van den Hoogen J."/>
            <person name="Gungor B."/>
            <person name="Hartog M."/>
            <person name="Hontelez J."/>
            <person name="Verver J."/>
            <person name="Yang W.-C."/>
            <person name="Schijlen E."/>
            <person name="Repin R."/>
            <person name="Schilthuizen M."/>
            <person name="Schranz E."/>
            <person name="Heidstra R."/>
            <person name="Miyata K."/>
            <person name="Fedorova E."/>
            <person name="Kohlen W."/>
            <person name="Bisseling T."/>
            <person name="Smit S."/>
            <person name="Geurts R."/>
        </authorList>
    </citation>
    <scope>NUCLEOTIDE SEQUENCE [LARGE SCALE GENOMIC DNA]</scope>
    <source>
        <strain evidence="9">cv. WU1-14</strain>
    </source>
</reference>
<protein>
    <submittedName>
        <fullName evidence="8">Membrane insertase</fullName>
    </submittedName>
</protein>
<organism evidence="8 9">
    <name type="scientific">Parasponia andersonii</name>
    <name type="common">Sponia andersonii</name>
    <dbReference type="NCBI Taxonomy" id="3476"/>
    <lineage>
        <taxon>Eukaryota</taxon>
        <taxon>Viridiplantae</taxon>
        <taxon>Streptophyta</taxon>
        <taxon>Embryophyta</taxon>
        <taxon>Tracheophyta</taxon>
        <taxon>Spermatophyta</taxon>
        <taxon>Magnoliopsida</taxon>
        <taxon>eudicotyledons</taxon>
        <taxon>Gunneridae</taxon>
        <taxon>Pentapetalae</taxon>
        <taxon>rosids</taxon>
        <taxon>fabids</taxon>
        <taxon>Rosales</taxon>
        <taxon>Cannabaceae</taxon>
        <taxon>Parasponia</taxon>
    </lineage>
</organism>
<evidence type="ECO:0000256" key="5">
    <source>
        <dbReference type="ARBA" id="ARBA00023136"/>
    </source>
</evidence>
<sequence>MASTSKILNRLRRSVPATYLCTLSHAREYHLLPNPIPNPNPTTVIDPFPPFSSRHSRLDFPLRSSYTFLGAPGLFNSRTISTRSDDGTEFGEATGFGIDSITESPELITESNVVDAAFAINGEESILPIRMVISMLDGFHELSGLPWWVVIGSSILALRLVLFPLLIYQLHKLKRIGELFNKLPPPFPEPFSGKSYIDHILSFRKERKAIGCPSFLWFLPYVCVQVPCFFLWMTGIRRMSLDHHPGFDCGGAFWFQNLTEFPHGVLGSIFPVVIAGLHYANVQYYKHYLDFLTLPILLSCYYVPQGTLVYWVTNSSLTAIQFFDIVYCRMTLQQLSLQHPAVRSKLGLPDVVTPSSTADSDSSTPAITPSSEPEKLQKASLEDLSPKELLDLSVQLSSEQHIERAIPLMQLALSKDPEYTQGLIFMGQILMQKGVHTEAIEYLEHAISKLLLAGHPTEVEDVDHLILASLWAGSLYTRQGKLEEGLVHFERIGSLKEPEHPVSKAHYFDGLLSLSSALHNVGCREEAAHYLRLAVAYNPAFNKFWEQFENDDDSLLGHLANSRRHDY</sequence>
<dbReference type="SUPFAM" id="SSF48452">
    <property type="entry name" value="TPR-like"/>
    <property type="match status" value="1"/>
</dbReference>
<evidence type="ECO:0000256" key="1">
    <source>
        <dbReference type="ARBA" id="ARBA00004141"/>
    </source>
</evidence>
<dbReference type="InterPro" id="IPR011990">
    <property type="entry name" value="TPR-like_helical_dom_sf"/>
</dbReference>
<name>A0A2P5B9M9_PARAD</name>
<dbReference type="InterPro" id="IPR019734">
    <property type="entry name" value="TPR_rpt"/>
</dbReference>
<dbReference type="Pfam" id="PF13181">
    <property type="entry name" value="TPR_8"/>
    <property type="match status" value="1"/>
</dbReference>
<dbReference type="CDD" id="cd20069">
    <property type="entry name" value="5TM_Oxa1-like"/>
    <property type="match status" value="1"/>
</dbReference>
<dbReference type="PANTHER" id="PTHR12428">
    <property type="entry name" value="OXA1"/>
    <property type="match status" value="1"/>
</dbReference>
<evidence type="ECO:0000313" key="9">
    <source>
        <dbReference type="Proteomes" id="UP000237105"/>
    </source>
</evidence>
<evidence type="ECO:0000256" key="6">
    <source>
        <dbReference type="SAM" id="MobiDB-lite"/>
    </source>
</evidence>
<dbReference type="Proteomes" id="UP000237105">
    <property type="component" value="Unassembled WGS sequence"/>
</dbReference>
<feature type="transmembrane region" description="Helical" evidence="7">
    <location>
        <begin position="214"/>
        <end position="233"/>
    </location>
</feature>
<keyword evidence="5 7" id="KW-0472">Membrane</keyword>
<dbReference type="GO" id="GO:0005743">
    <property type="term" value="C:mitochondrial inner membrane"/>
    <property type="evidence" value="ECO:0007669"/>
    <property type="project" value="TreeGrafter"/>
</dbReference>
<dbReference type="Gene3D" id="1.25.40.10">
    <property type="entry name" value="Tetratricopeptide repeat domain"/>
    <property type="match status" value="1"/>
</dbReference>
<dbReference type="PANTHER" id="PTHR12428:SF65">
    <property type="entry name" value="CYTOCHROME C OXIDASE ASSEMBLY PROTEIN COX18, MITOCHONDRIAL"/>
    <property type="match status" value="1"/>
</dbReference>
<feature type="transmembrane region" description="Helical" evidence="7">
    <location>
        <begin position="292"/>
        <end position="312"/>
    </location>
</feature>
<evidence type="ECO:0000256" key="4">
    <source>
        <dbReference type="ARBA" id="ARBA00022989"/>
    </source>
</evidence>
<dbReference type="OrthoDB" id="2148490at2759"/>
<feature type="region of interest" description="Disordered" evidence="6">
    <location>
        <begin position="353"/>
        <end position="376"/>
    </location>
</feature>
<feature type="transmembrane region" description="Helical" evidence="7">
    <location>
        <begin position="261"/>
        <end position="280"/>
    </location>
</feature>
<dbReference type="InterPro" id="IPR001708">
    <property type="entry name" value="YidC/ALB3/OXA1/COX18"/>
</dbReference>
<proteinExistence type="inferred from homology"/>
<comment type="similarity">
    <text evidence="2">Belongs to the OXA1/ALB3/YidC (TC 2.A.9.2) family.</text>
</comment>
<evidence type="ECO:0000256" key="2">
    <source>
        <dbReference type="ARBA" id="ARBA00010583"/>
    </source>
</evidence>
<comment type="subcellular location">
    <subcellularLocation>
        <location evidence="1">Membrane</location>
        <topology evidence="1">Multi-pass membrane protein</topology>
    </subcellularLocation>
</comment>
<feature type="transmembrane region" description="Helical" evidence="7">
    <location>
        <begin position="145"/>
        <end position="168"/>
    </location>
</feature>
<dbReference type="STRING" id="3476.A0A2P5B9M9"/>
<dbReference type="AlphaFoldDB" id="A0A2P5B9M9"/>
<dbReference type="EMBL" id="JXTB01000329">
    <property type="protein sequence ID" value="PON45494.1"/>
    <property type="molecule type" value="Genomic_DNA"/>
</dbReference>
<dbReference type="GO" id="GO:0032979">
    <property type="term" value="P:protein insertion into mitochondrial inner membrane from matrix"/>
    <property type="evidence" value="ECO:0007669"/>
    <property type="project" value="TreeGrafter"/>
</dbReference>
<evidence type="ECO:0000256" key="7">
    <source>
        <dbReference type="SAM" id="Phobius"/>
    </source>
</evidence>
<accession>A0A2P5B9M9</accession>
<keyword evidence="9" id="KW-1185">Reference proteome</keyword>
<evidence type="ECO:0000256" key="3">
    <source>
        <dbReference type="ARBA" id="ARBA00022692"/>
    </source>
</evidence>
<dbReference type="GO" id="GO:0032977">
    <property type="term" value="F:membrane insertase activity"/>
    <property type="evidence" value="ECO:0007669"/>
    <property type="project" value="InterPro"/>
</dbReference>
<comment type="caution">
    <text evidence="8">The sequence shown here is derived from an EMBL/GenBank/DDBJ whole genome shotgun (WGS) entry which is preliminary data.</text>
</comment>
<gene>
    <name evidence="8" type="ORF">PanWU01x14_258570</name>
</gene>
<feature type="compositionally biased region" description="Low complexity" evidence="6">
    <location>
        <begin position="353"/>
        <end position="366"/>
    </location>
</feature>
<keyword evidence="3 7" id="KW-0812">Transmembrane</keyword>
<keyword evidence="4 7" id="KW-1133">Transmembrane helix</keyword>